<dbReference type="EMBL" id="MLBF01000024">
    <property type="protein sequence ID" value="OLN30462.1"/>
    <property type="molecule type" value="Genomic_DNA"/>
</dbReference>
<dbReference type="STRING" id="1888891.DSOL_3026"/>
<proteinExistence type="predicted"/>
<reference evidence="2 3" key="1">
    <citation type="submission" date="2016-09" db="EMBL/GenBank/DDBJ databases">
        <title>Complete genome of Desulfosporosinus sp. OL.</title>
        <authorList>
            <person name="Mardanov A."/>
            <person name="Beletsky A."/>
            <person name="Panova A."/>
            <person name="Karnachuk O."/>
            <person name="Ravin N."/>
        </authorList>
    </citation>
    <scope>NUCLEOTIDE SEQUENCE [LARGE SCALE GENOMIC DNA]</scope>
    <source>
        <strain evidence="2 3">OL</strain>
    </source>
</reference>
<evidence type="ECO:0000256" key="1">
    <source>
        <dbReference type="SAM" id="MobiDB-lite"/>
    </source>
</evidence>
<comment type="caution">
    <text evidence="2">The sequence shown here is derived from an EMBL/GenBank/DDBJ whole genome shotgun (WGS) entry which is preliminary data.</text>
</comment>
<accession>A0A1Q8QT28</accession>
<keyword evidence="3" id="KW-1185">Reference proteome</keyword>
<name>A0A1Q8QT28_9FIRM</name>
<protein>
    <submittedName>
        <fullName evidence="2">Uncharacterized protein</fullName>
    </submittedName>
</protein>
<evidence type="ECO:0000313" key="3">
    <source>
        <dbReference type="Proteomes" id="UP000186102"/>
    </source>
</evidence>
<organism evidence="2 3">
    <name type="scientific">Desulfosporosinus metallidurans</name>
    <dbReference type="NCBI Taxonomy" id="1888891"/>
    <lineage>
        <taxon>Bacteria</taxon>
        <taxon>Bacillati</taxon>
        <taxon>Bacillota</taxon>
        <taxon>Clostridia</taxon>
        <taxon>Eubacteriales</taxon>
        <taxon>Desulfitobacteriaceae</taxon>
        <taxon>Desulfosporosinus</taxon>
    </lineage>
</organism>
<dbReference type="AlphaFoldDB" id="A0A1Q8QT28"/>
<evidence type="ECO:0000313" key="2">
    <source>
        <dbReference type="EMBL" id="OLN30462.1"/>
    </source>
</evidence>
<dbReference type="Proteomes" id="UP000186102">
    <property type="component" value="Unassembled WGS sequence"/>
</dbReference>
<sequence length="39" mass="4049">MGGSRIGEANGAARSIRNEGDLNGSNRVEPREQALVPVA</sequence>
<feature type="region of interest" description="Disordered" evidence="1">
    <location>
        <begin position="1"/>
        <end position="39"/>
    </location>
</feature>
<gene>
    <name evidence="2" type="ORF">DSOL_3026</name>
</gene>